<dbReference type="NCBIfam" id="NF011202">
    <property type="entry name" value="PRK14608.1"/>
    <property type="match status" value="1"/>
</dbReference>
<name>A0ABT0DI93_9HYPH</name>
<feature type="active site" evidence="10">
    <location>
        <position position="21"/>
    </location>
</feature>
<evidence type="ECO:0000256" key="9">
    <source>
        <dbReference type="ARBA" id="ARBA00032554"/>
    </source>
</evidence>
<protein>
    <recommendedName>
        <fullName evidence="3 10">4-diphosphocytidyl-2-C-methyl-D-erythritol kinase</fullName>
        <shortName evidence="10">CMK</shortName>
        <ecNumber evidence="2 10">2.7.1.148</ecNumber>
    </recommendedName>
    <alternativeName>
        <fullName evidence="9 10">4-(cytidine-5'-diphospho)-2-C-methyl-D-erythritol kinase</fullName>
    </alternativeName>
</protein>
<evidence type="ECO:0000259" key="12">
    <source>
        <dbReference type="Pfam" id="PF08544"/>
    </source>
</evidence>
<dbReference type="InterPro" id="IPR006204">
    <property type="entry name" value="GHMP_kinase_N_dom"/>
</dbReference>
<dbReference type="SUPFAM" id="SSF54211">
    <property type="entry name" value="Ribosomal protein S5 domain 2-like"/>
    <property type="match status" value="1"/>
</dbReference>
<dbReference type="EC" id="2.7.1.148" evidence="2 10"/>
<comment type="caution">
    <text evidence="13">The sequence shown here is derived from an EMBL/GenBank/DDBJ whole genome shotgun (WGS) entry which is preliminary data.</text>
</comment>
<evidence type="ECO:0000256" key="8">
    <source>
        <dbReference type="ARBA" id="ARBA00023229"/>
    </source>
</evidence>
<reference evidence="13 14" key="1">
    <citation type="submission" date="2022-04" db="EMBL/GenBank/DDBJ databases">
        <authorList>
            <person name="Grouzdev D.S."/>
            <person name="Pantiukh K.S."/>
            <person name="Krutkina M.S."/>
        </authorList>
    </citation>
    <scope>NUCLEOTIDE SEQUENCE [LARGE SCALE GENOMIC DNA]</scope>
    <source>
        <strain evidence="13 14">Jip08</strain>
    </source>
</reference>
<evidence type="ECO:0000256" key="10">
    <source>
        <dbReference type="HAMAP-Rule" id="MF_00061"/>
    </source>
</evidence>
<feature type="active site" evidence="10">
    <location>
        <position position="148"/>
    </location>
</feature>
<comment type="pathway">
    <text evidence="10">Isoprenoid biosynthesis; isopentenyl diphosphate biosynthesis via DXP pathway; isopentenyl diphosphate from 1-deoxy-D-xylulose 5-phosphate: step 3/6.</text>
</comment>
<evidence type="ECO:0000313" key="13">
    <source>
        <dbReference type="EMBL" id="MCK0206899.1"/>
    </source>
</evidence>
<dbReference type="Proteomes" id="UP001202867">
    <property type="component" value="Unassembled WGS sequence"/>
</dbReference>
<comment type="similarity">
    <text evidence="1 10">Belongs to the GHMP kinase family. IspE subfamily.</text>
</comment>
<proteinExistence type="inferred from homology"/>
<feature type="binding site" evidence="10">
    <location>
        <begin position="106"/>
        <end position="116"/>
    </location>
    <ligand>
        <name>ATP</name>
        <dbReference type="ChEBI" id="CHEBI:30616"/>
    </ligand>
</feature>
<dbReference type="InterPro" id="IPR020568">
    <property type="entry name" value="Ribosomal_Su5_D2-typ_SF"/>
</dbReference>
<evidence type="ECO:0000256" key="5">
    <source>
        <dbReference type="ARBA" id="ARBA00022741"/>
    </source>
</evidence>
<organism evidence="13 14">
    <name type="scientific">Ancylobacter koreensis</name>
    <dbReference type="NCBI Taxonomy" id="266121"/>
    <lineage>
        <taxon>Bacteria</taxon>
        <taxon>Pseudomonadati</taxon>
        <taxon>Pseudomonadota</taxon>
        <taxon>Alphaproteobacteria</taxon>
        <taxon>Hyphomicrobiales</taxon>
        <taxon>Xanthobacteraceae</taxon>
        <taxon>Ancylobacter</taxon>
    </lineage>
</organism>
<evidence type="ECO:0000313" key="14">
    <source>
        <dbReference type="Proteomes" id="UP001202867"/>
    </source>
</evidence>
<evidence type="ECO:0000256" key="3">
    <source>
        <dbReference type="ARBA" id="ARBA00017473"/>
    </source>
</evidence>
<keyword evidence="4 10" id="KW-0808">Transferase</keyword>
<dbReference type="PANTHER" id="PTHR43527:SF2">
    <property type="entry name" value="4-DIPHOSPHOCYTIDYL-2-C-METHYL-D-ERYTHRITOL KINASE, CHLOROPLASTIC"/>
    <property type="match status" value="1"/>
</dbReference>
<evidence type="ECO:0000256" key="1">
    <source>
        <dbReference type="ARBA" id="ARBA00009684"/>
    </source>
</evidence>
<accession>A0ABT0DI93</accession>
<dbReference type="Gene3D" id="3.30.70.890">
    <property type="entry name" value="GHMP kinase, C-terminal domain"/>
    <property type="match status" value="1"/>
</dbReference>
<dbReference type="RefSeq" id="WP_247199764.1">
    <property type="nucleotide sequence ID" value="NZ_JALKCG010000001.1"/>
</dbReference>
<dbReference type="Pfam" id="PF08544">
    <property type="entry name" value="GHMP_kinases_C"/>
    <property type="match status" value="1"/>
</dbReference>
<dbReference type="Gene3D" id="3.30.230.10">
    <property type="match status" value="1"/>
</dbReference>
<dbReference type="EMBL" id="JALKCG010000001">
    <property type="protein sequence ID" value="MCK0206899.1"/>
    <property type="molecule type" value="Genomic_DNA"/>
</dbReference>
<feature type="domain" description="GHMP kinase N-terminal" evidence="11">
    <location>
        <begin position="78"/>
        <end position="155"/>
    </location>
</feature>
<evidence type="ECO:0000256" key="4">
    <source>
        <dbReference type="ARBA" id="ARBA00022679"/>
    </source>
</evidence>
<reference evidence="14" key="2">
    <citation type="submission" date="2023-07" db="EMBL/GenBank/DDBJ databases">
        <title>Ancylobacter moscoviensis sp. nov., facultatively methylotrophic bacteria from activated sludge and the reclassification of Starkeya novella (Starkey 1934) Kelly et al. 2000 as Ancylobacter novellus comb. nov., Starkeya koreensis Im et al. 2006 as Ancylobacter koreensis comb.nov., Angulomicrobium tetraedrale Vasil'eva et al. 1986 as Ancylobacter tetraedralis comb. nov., Angulomicrobium amanitiforme Fritz et al. 2004 as Ancylobacter amanitiformis comb. nov. and Methylorhabdus multivorans Doronina et al. 1996 as Ancylobacter multivorans comb. nov. and emended description of the genus Ancylobacter.</title>
        <authorList>
            <person name="Doronina N."/>
            <person name="Chemodurova A."/>
            <person name="Grouzdev D."/>
            <person name="Koziaeva V."/>
            <person name="Shi W."/>
            <person name="Wu L."/>
            <person name="Kaparullina E."/>
        </authorList>
    </citation>
    <scope>NUCLEOTIDE SEQUENCE [LARGE SCALE GENOMIC DNA]</scope>
    <source>
        <strain evidence="14">Jip08</strain>
    </source>
</reference>
<comment type="function">
    <text evidence="10">Catalyzes the phosphorylation of the position 2 hydroxy group of 4-diphosphocytidyl-2C-methyl-D-erythritol.</text>
</comment>
<feature type="domain" description="GHMP kinase C-terminal" evidence="12">
    <location>
        <begin position="224"/>
        <end position="282"/>
    </location>
</feature>
<keyword evidence="8 10" id="KW-0414">Isoprene biosynthesis</keyword>
<evidence type="ECO:0000256" key="6">
    <source>
        <dbReference type="ARBA" id="ARBA00022777"/>
    </source>
</evidence>
<dbReference type="InterPro" id="IPR004424">
    <property type="entry name" value="IspE"/>
</dbReference>
<dbReference type="InterPro" id="IPR014721">
    <property type="entry name" value="Ribsml_uS5_D2-typ_fold_subgr"/>
</dbReference>
<dbReference type="PIRSF" id="PIRSF010376">
    <property type="entry name" value="IspE"/>
    <property type="match status" value="1"/>
</dbReference>
<keyword evidence="5 10" id="KW-0547">Nucleotide-binding</keyword>
<dbReference type="HAMAP" id="MF_00061">
    <property type="entry name" value="IspE"/>
    <property type="match status" value="1"/>
</dbReference>
<evidence type="ECO:0000256" key="7">
    <source>
        <dbReference type="ARBA" id="ARBA00022840"/>
    </source>
</evidence>
<sequence>MPPTAADPAPVGVLRERASAKINLTLRVLGRRADGYHDLSSLVAFAGTGDRLTLEPGEKLALALAGPGASVLAADADNLVLRAARHLAARVPGLVLGRFTLDKRLPVASGIGGGSADAAAALRLLARANGLAPGDARLFEAALATGSDVPACLQGRSCLMAGRGEKLVPVALPRFGAVLVNPRLPVATADVFRALSLAPGTRRSEPSPFPANLSREQLLDWLRGEPNELEAPARALVPVLDAVEAALNATPGVFLTRMSGSGATMFALYDDCRAAAAAARIVAGAHPAWWVKPTVLGGDARMEA</sequence>
<dbReference type="Pfam" id="PF00288">
    <property type="entry name" value="GHMP_kinases_N"/>
    <property type="match status" value="1"/>
</dbReference>
<keyword evidence="7 10" id="KW-0067">ATP-binding</keyword>
<dbReference type="InterPro" id="IPR036554">
    <property type="entry name" value="GHMP_kinase_C_sf"/>
</dbReference>
<dbReference type="SUPFAM" id="SSF55060">
    <property type="entry name" value="GHMP Kinase, C-terminal domain"/>
    <property type="match status" value="1"/>
</dbReference>
<dbReference type="GO" id="GO:0050515">
    <property type="term" value="F:4-(cytidine 5'-diphospho)-2-C-methyl-D-erythritol kinase activity"/>
    <property type="evidence" value="ECO:0007669"/>
    <property type="project" value="UniProtKB-EC"/>
</dbReference>
<keyword evidence="6 10" id="KW-0418">Kinase</keyword>
<comment type="catalytic activity">
    <reaction evidence="10">
        <text>4-CDP-2-C-methyl-D-erythritol + ATP = 4-CDP-2-C-methyl-D-erythritol 2-phosphate + ADP + H(+)</text>
        <dbReference type="Rhea" id="RHEA:18437"/>
        <dbReference type="ChEBI" id="CHEBI:15378"/>
        <dbReference type="ChEBI" id="CHEBI:30616"/>
        <dbReference type="ChEBI" id="CHEBI:57823"/>
        <dbReference type="ChEBI" id="CHEBI:57919"/>
        <dbReference type="ChEBI" id="CHEBI:456216"/>
        <dbReference type="EC" id="2.7.1.148"/>
    </reaction>
</comment>
<dbReference type="InterPro" id="IPR013750">
    <property type="entry name" value="GHMP_kinase_C_dom"/>
</dbReference>
<keyword evidence="14" id="KW-1185">Reference proteome</keyword>
<gene>
    <name evidence="10" type="primary">ispE</name>
    <name evidence="13" type="ORF">MWN33_02510</name>
</gene>
<dbReference type="PANTHER" id="PTHR43527">
    <property type="entry name" value="4-DIPHOSPHOCYTIDYL-2-C-METHYL-D-ERYTHRITOL KINASE, CHLOROPLASTIC"/>
    <property type="match status" value="1"/>
</dbReference>
<evidence type="ECO:0000256" key="2">
    <source>
        <dbReference type="ARBA" id="ARBA00012052"/>
    </source>
</evidence>
<evidence type="ECO:0000259" key="11">
    <source>
        <dbReference type="Pfam" id="PF00288"/>
    </source>
</evidence>